<evidence type="ECO:0000256" key="5">
    <source>
        <dbReference type="ARBA" id="ARBA00023124"/>
    </source>
</evidence>
<reference evidence="9 10" key="1">
    <citation type="submission" date="2018-01" db="EMBL/GenBank/DDBJ databases">
        <title>Genome Sequencing and Assembly of Anaerobacter polyendosporus strain CT4.</title>
        <authorList>
            <person name="Tachaapaikoon C."/>
            <person name="Sutheeworapong S."/>
            <person name="Jenjaroenpun P."/>
            <person name="Wongsurawat T."/>
            <person name="Nookeaw I."/>
            <person name="Cheawchanlertfa P."/>
            <person name="Kosugi A."/>
            <person name="Cheevadhanarak S."/>
            <person name="Ratanakhanokchai K."/>
        </authorList>
    </citation>
    <scope>NUCLEOTIDE SEQUENCE [LARGE SCALE GENOMIC DNA]</scope>
    <source>
        <strain evidence="9 10">CT4</strain>
    </source>
</reference>
<keyword evidence="2 8" id="KW-0645">Protease</keyword>
<accession>A0A410DZ00</accession>
<dbReference type="Pfam" id="PF02586">
    <property type="entry name" value="SRAP"/>
    <property type="match status" value="1"/>
</dbReference>
<dbReference type="PANTHER" id="PTHR13604:SF0">
    <property type="entry name" value="ABASIC SITE PROCESSING PROTEIN HMCES"/>
    <property type="match status" value="1"/>
</dbReference>
<keyword evidence="4 8" id="KW-0378">Hydrolase</keyword>
<evidence type="ECO:0000256" key="1">
    <source>
        <dbReference type="ARBA" id="ARBA00008136"/>
    </source>
</evidence>
<evidence type="ECO:0000256" key="2">
    <source>
        <dbReference type="ARBA" id="ARBA00022670"/>
    </source>
</evidence>
<proteinExistence type="inferred from homology"/>
<dbReference type="Gene3D" id="3.90.1680.10">
    <property type="entry name" value="SOS response associated peptidase-like"/>
    <property type="match status" value="1"/>
</dbReference>
<dbReference type="EMBL" id="CP025746">
    <property type="protein sequence ID" value="QAA34288.1"/>
    <property type="molecule type" value="Genomic_DNA"/>
</dbReference>
<dbReference type="InterPro" id="IPR036590">
    <property type="entry name" value="SRAP-like"/>
</dbReference>
<evidence type="ECO:0000256" key="4">
    <source>
        <dbReference type="ARBA" id="ARBA00022801"/>
    </source>
</evidence>
<keyword evidence="5" id="KW-0190">Covalent protein-DNA linkage</keyword>
<evidence type="ECO:0000313" key="9">
    <source>
        <dbReference type="EMBL" id="QAA34288.1"/>
    </source>
</evidence>
<comment type="similarity">
    <text evidence="1 8">Belongs to the SOS response-associated peptidase family.</text>
</comment>
<dbReference type="GO" id="GO:0006508">
    <property type="term" value="P:proteolysis"/>
    <property type="evidence" value="ECO:0007669"/>
    <property type="project" value="UniProtKB-KW"/>
</dbReference>
<keyword evidence="10" id="KW-1185">Reference proteome</keyword>
<organism evidence="9 10">
    <name type="scientific">Clostridium manihotivorum</name>
    <dbReference type="NCBI Taxonomy" id="2320868"/>
    <lineage>
        <taxon>Bacteria</taxon>
        <taxon>Bacillati</taxon>
        <taxon>Bacillota</taxon>
        <taxon>Clostridia</taxon>
        <taxon>Eubacteriales</taxon>
        <taxon>Clostridiaceae</taxon>
        <taxon>Clostridium</taxon>
    </lineage>
</organism>
<evidence type="ECO:0000256" key="8">
    <source>
        <dbReference type="RuleBase" id="RU364100"/>
    </source>
</evidence>
<dbReference type="GO" id="GO:0106300">
    <property type="term" value="P:protein-DNA covalent cross-linking repair"/>
    <property type="evidence" value="ECO:0007669"/>
    <property type="project" value="InterPro"/>
</dbReference>
<dbReference type="OrthoDB" id="9782620at2"/>
<dbReference type="KEGG" id="cmah:C1I91_23075"/>
<keyword evidence="7" id="KW-0456">Lyase</keyword>
<dbReference type="InterPro" id="IPR003738">
    <property type="entry name" value="SRAP"/>
</dbReference>
<dbReference type="PANTHER" id="PTHR13604">
    <property type="entry name" value="DC12-RELATED"/>
    <property type="match status" value="1"/>
</dbReference>
<gene>
    <name evidence="9" type="ORF">C1I91_23075</name>
</gene>
<dbReference type="Proteomes" id="UP000286268">
    <property type="component" value="Chromosome"/>
</dbReference>
<evidence type="ECO:0000256" key="7">
    <source>
        <dbReference type="ARBA" id="ARBA00023239"/>
    </source>
</evidence>
<sequence length="189" mass="21934">MCGRFYLNKNFLVENTEQFTSEHGEKLPSNTALVMTYEESETMKWGLPYEKTLVINARSESLFQKKMFSECIKNKRCVIPASWFYEWKNGIKYKISLEKEKVFYMAGIYNKFIDKNGEVSNGFVIITTASNNEMSEIHHRMPVMLSDDEKDEYLDPDTEMQEIKKLLKTIDDGVLAITADSGSEQLTLF</sequence>
<dbReference type="EC" id="3.4.-.-" evidence="8"/>
<evidence type="ECO:0000256" key="6">
    <source>
        <dbReference type="ARBA" id="ARBA00023125"/>
    </source>
</evidence>
<dbReference type="GO" id="GO:0016829">
    <property type="term" value="F:lyase activity"/>
    <property type="evidence" value="ECO:0007669"/>
    <property type="project" value="UniProtKB-KW"/>
</dbReference>
<protein>
    <recommendedName>
        <fullName evidence="8">Abasic site processing protein</fullName>
        <ecNumber evidence="8">3.4.-.-</ecNumber>
    </recommendedName>
</protein>
<keyword evidence="6" id="KW-0238">DNA-binding</keyword>
<dbReference type="AlphaFoldDB" id="A0A410DZ00"/>
<name>A0A410DZ00_9CLOT</name>
<evidence type="ECO:0000256" key="3">
    <source>
        <dbReference type="ARBA" id="ARBA00022763"/>
    </source>
</evidence>
<dbReference type="GO" id="GO:0003697">
    <property type="term" value="F:single-stranded DNA binding"/>
    <property type="evidence" value="ECO:0007669"/>
    <property type="project" value="InterPro"/>
</dbReference>
<dbReference type="GO" id="GO:0008233">
    <property type="term" value="F:peptidase activity"/>
    <property type="evidence" value="ECO:0007669"/>
    <property type="project" value="UniProtKB-KW"/>
</dbReference>
<keyword evidence="3" id="KW-0227">DNA damage</keyword>
<dbReference type="SUPFAM" id="SSF143081">
    <property type="entry name" value="BB1717-like"/>
    <property type="match status" value="1"/>
</dbReference>
<evidence type="ECO:0000313" key="10">
    <source>
        <dbReference type="Proteomes" id="UP000286268"/>
    </source>
</evidence>
<dbReference type="RefSeq" id="WP_128215009.1">
    <property type="nucleotide sequence ID" value="NZ_CP025746.1"/>
</dbReference>